<dbReference type="Pfam" id="PF01302">
    <property type="entry name" value="CAP_GLY"/>
    <property type="match status" value="1"/>
</dbReference>
<protein>
    <recommendedName>
        <fullName evidence="1">CAP-Gly domain-containing protein</fullName>
    </recommendedName>
</protein>
<evidence type="ECO:0000313" key="2">
    <source>
        <dbReference type="EMBL" id="QHT06539.1"/>
    </source>
</evidence>
<dbReference type="PANTHER" id="PTHR13958:SF3">
    <property type="entry name" value="CAP-GLY DOMAIN-CONTAINING PROTEIN-RELATED"/>
    <property type="match status" value="1"/>
</dbReference>
<dbReference type="PROSITE" id="PS50245">
    <property type="entry name" value="CAP_GLY_2"/>
    <property type="match status" value="1"/>
</dbReference>
<dbReference type="AlphaFoldDB" id="A0A6C0CS71"/>
<organism evidence="2">
    <name type="scientific">viral metagenome</name>
    <dbReference type="NCBI Taxonomy" id="1070528"/>
    <lineage>
        <taxon>unclassified sequences</taxon>
        <taxon>metagenomes</taxon>
        <taxon>organismal metagenomes</taxon>
    </lineage>
</organism>
<dbReference type="InterPro" id="IPR000938">
    <property type="entry name" value="CAP-Gly_domain"/>
</dbReference>
<dbReference type="InterPro" id="IPR036859">
    <property type="entry name" value="CAP-Gly_dom_sf"/>
</dbReference>
<dbReference type="SUPFAM" id="SSF74924">
    <property type="entry name" value="Cap-Gly domain"/>
    <property type="match status" value="1"/>
</dbReference>
<proteinExistence type="predicted"/>
<dbReference type="GO" id="GO:0034453">
    <property type="term" value="P:microtubule anchoring"/>
    <property type="evidence" value="ECO:0007669"/>
    <property type="project" value="InterPro"/>
</dbReference>
<evidence type="ECO:0000259" key="1">
    <source>
        <dbReference type="PROSITE" id="PS50245"/>
    </source>
</evidence>
<sequence length="454" mass="52172">MVTIVSVKKNFDNLLTLREDICAVFDILKSKVEILQKIYLELVKNHAHKSYVFGIDSFHFQNKLIEKEYLNLTSAFEAIDNRIYCEYYSLYTMIQKYATKDVKDDKLSKSASFNHNFEPYKHLDNKSYSFTTIKDIHLAISSCITELEAIHTAREAELRNDRHQSELGLNIDNLVYTEMFNNHILKAKIDMFFRYLEVFNDHHVKYFTRLLLKSKLHMGIVNEDIMIKQFNQSGGSTDIEKLQKYKPNTPSPQHNFMREEEDKKIKSYIKYEHMGVSKQNVLNGIIAAAGSDSSAANSEDSNENISFDVKETEDEEEELIDINTDPVLQNLNESVHIKGKVDIMPVLEESPEIPEESEIASNIGEHHSNIKQEDIGKRVMVEGYDSIGTLVFFGDHNSKPGKRCGVILDDSIGRNNGTVGDYKYFECEDKKGVLVAPYKVKFVDNDSDDENEPL</sequence>
<name>A0A6C0CS71_9ZZZZ</name>
<reference evidence="2" key="1">
    <citation type="journal article" date="2020" name="Nature">
        <title>Giant virus diversity and host interactions through global metagenomics.</title>
        <authorList>
            <person name="Schulz F."/>
            <person name="Roux S."/>
            <person name="Paez-Espino D."/>
            <person name="Jungbluth S."/>
            <person name="Walsh D.A."/>
            <person name="Denef V.J."/>
            <person name="McMahon K.D."/>
            <person name="Konstantinidis K.T."/>
            <person name="Eloe-Fadrosh E.A."/>
            <person name="Kyrpides N.C."/>
            <person name="Woyke T."/>
        </authorList>
    </citation>
    <scope>NUCLEOTIDE SEQUENCE</scope>
    <source>
        <strain evidence="2">GVMAG-M-3300021425-30</strain>
    </source>
</reference>
<dbReference type="InterPro" id="IPR028750">
    <property type="entry name" value="CEP350/CC187"/>
</dbReference>
<dbReference type="SMART" id="SM01052">
    <property type="entry name" value="CAP_GLY"/>
    <property type="match status" value="1"/>
</dbReference>
<accession>A0A6C0CS71</accession>
<dbReference type="EMBL" id="MN739469">
    <property type="protein sequence ID" value="QHT06539.1"/>
    <property type="molecule type" value="Genomic_DNA"/>
</dbReference>
<dbReference type="PANTHER" id="PTHR13958">
    <property type="entry name" value="CENTROSOME-ASSOCIATED PROTEIN 350"/>
    <property type="match status" value="1"/>
</dbReference>
<dbReference type="Gene3D" id="2.30.30.190">
    <property type="entry name" value="CAP Gly-rich-like domain"/>
    <property type="match status" value="1"/>
</dbReference>
<dbReference type="GO" id="GO:0005813">
    <property type="term" value="C:centrosome"/>
    <property type="evidence" value="ECO:0007669"/>
    <property type="project" value="InterPro"/>
</dbReference>
<dbReference type="GO" id="GO:0008017">
    <property type="term" value="F:microtubule binding"/>
    <property type="evidence" value="ECO:0007669"/>
    <property type="project" value="InterPro"/>
</dbReference>
<feature type="domain" description="CAP-Gly" evidence="1">
    <location>
        <begin position="394"/>
        <end position="444"/>
    </location>
</feature>